<name>A0A1X7VW41_AMPQE</name>
<comment type="subcellular location">
    <subcellularLocation>
        <location evidence="1">Nucleus</location>
    </subcellularLocation>
</comment>
<sequence>MGNDKEHKDKDKKKDKKEKKKDKSHKERSSHSRHKHEKSRRRTGSDNSDEDRGHHKHRHHDSDRKKSRGHQRDEKRKRSPSAESGEREISSKQLKIETEDFNDGSTLDDTLRRQEERNEGTGGEGEMEKRGGGGGAGLELSIEETNKLRLQLGLKPLDVGPRTGGESKEGEKTDNDTKDNEEEEEEEAPKKKEDVHVPAKNIGEEKKAEKIREKLELMRESRNLARKLATVRGLGQDTSTDESATNWVTKMREKEREKKLAEQRAQLLEEMDGGYDENEERVEETKKDSYSSHNLAGLTIEHKEDRFQEGRDVILTLKDTKILDDGEDVLVNVSMIDDEKGQRNIEMKKNLPGYQPYEEEFDEYGNPITRSLLYKYDEEIEGQKIHKFTLGDTGQYDVGDLQREKERAREVLEQKAIALDLPQLSVASEYYTEEEMVKFRKRKKRKRKEKFKVEDLVSLDNEGGGGDGRDHGSRQRDAISDEPMETNIKPDPSLLDDTDTTVDTALERTRRLLKRKTAVPDTTGAARVASMLVPKIKTEKMEDEDEERLAGEAENGLIVIDTTAEFCRQIGEEESELDKSKWKNVGDTELMEEGDQDIDGGWSEIDPNNKQNETTLEKPDVLELEAKTHLTGVAAALQMATKKGFIDSEKDKEAIKKKKGDSKTIIEGLGTRDWEYERDRGRERERDKDTHGRDMAFVEKKDYVPEVNIEYVDDHGRLLTAKEAFRHMSHKFHGKGPGKKKVEKLIKRRKEDVLLSKSDAGDTPLQSLELLRKKQEVSQSAYVVLTGQQHQQPMHIAELSKRK</sequence>
<dbReference type="STRING" id="400682.A0A1X7VW41"/>
<reference evidence="8" key="1">
    <citation type="journal article" date="2010" name="Nature">
        <title>The Amphimedon queenslandica genome and the evolution of animal complexity.</title>
        <authorList>
            <person name="Srivastava M."/>
            <person name="Simakov O."/>
            <person name="Chapman J."/>
            <person name="Fahey B."/>
            <person name="Gauthier M.E."/>
            <person name="Mitros T."/>
            <person name="Richards G.S."/>
            <person name="Conaco C."/>
            <person name="Dacre M."/>
            <person name="Hellsten U."/>
            <person name="Larroux C."/>
            <person name="Putnam N.H."/>
            <person name="Stanke M."/>
            <person name="Adamska M."/>
            <person name="Darling A."/>
            <person name="Degnan S.M."/>
            <person name="Oakley T.H."/>
            <person name="Plachetzki D.C."/>
            <person name="Zhai Y."/>
            <person name="Adamski M."/>
            <person name="Calcino A."/>
            <person name="Cummins S.F."/>
            <person name="Goodstein D.M."/>
            <person name="Harris C."/>
            <person name="Jackson D.J."/>
            <person name="Leys S.P."/>
            <person name="Shu S."/>
            <person name="Woodcroft B.J."/>
            <person name="Vervoort M."/>
            <person name="Kosik K.S."/>
            <person name="Manning G."/>
            <person name="Degnan B.M."/>
            <person name="Rokhsar D.S."/>
        </authorList>
    </citation>
    <scope>NUCLEOTIDE SEQUENCE [LARGE SCALE GENOMIC DNA]</scope>
</reference>
<dbReference type="Pfam" id="PF19252">
    <property type="entry name" value="HIND"/>
    <property type="match status" value="1"/>
</dbReference>
<dbReference type="GO" id="GO:0045292">
    <property type="term" value="P:mRNA cis splicing, via spliceosome"/>
    <property type="evidence" value="ECO:0007669"/>
    <property type="project" value="TreeGrafter"/>
</dbReference>
<evidence type="ECO:0000256" key="3">
    <source>
        <dbReference type="ARBA" id="ARBA00022664"/>
    </source>
</evidence>
<feature type="compositionally biased region" description="Basic and acidic residues" evidence="6">
    <location>
        <begin position="188"/>
        <end position="210"/>
    </location>
</feature>
<feature type="compositionally biased region" description="Basic and acidic residues" evidence="6">
    <location>
        <begin position="60"/>
        <end position="76"/>
    </location>
</feature>
<feature type="compositionally biased region" description="Polar residues" evidence="6">
    <location>
        <begin position="236"/>
        <end position="248"/>
    </location>
</feature>
<dbReference type="eggNOG" id="KOG2217">
    <property type="taxonomic scope" value="Eukaryota"/>
</dbReference>
<dbReference type="KEGG" id="aqu:100633114"/>
<feature type="compositionally biased region" description="Basic and acidic residues" evidence="6">
    <location>
        <begin position="109"/>
        <end position="119"/>
    </location>
</feature>
<dbReference type="GO" id="GO:0046540">
    <property type="term" value="C:U4/U6 x U5 tri-snRNP complex"/>
    <property type="evidence" value="ECO:0007669"/>
    <property type="project" value="InterPro"/>
</dbReference>
<evidence type="ECO:0000313" key="8">
    <source>
        <dbReference type="Proteomes" id="UP000007879"/>
    </source>
</evidence>
<dbReference type="EnsemblMetazoa" id="Aqu2.1.43618_001">
    <property type="protein sequence ID" value="Aqu2.1.43618_001"/>
    <property type="gene ID" value="Aqu2.1.43618"/>
</dbReference>
<feature type="region of interest" description="Disordered" evidence="6">
    <location>
        <begin position="1"/>
        <end position="210"/>
    </location>
</feature>
<feature type="compositionally biased region" description="Basic and acidic residues" evidence="6">
    <location>
        <begin position="250"/>
        <end position="262"/>
    </location>
</feature>
<dbReference type="InterPro" id="IPR005011">
    <property type="entry name" value="SNU66/SART1"/>
</dbReference>
<dbReference type="OrthoDB" id="5583at2759"/>
<feature type="region of interest" description="Disordered" evidence="6">
    <location>
        <begin position="232"/>
        <end position="293"/>
    </location>
</feature>
<feature type="compositionally biased region" description="Basic residues" evidence="6">
    <location>
        <begin position="31"/>
        <end position="42"/>
    </location>
</feature>
<dbReference type="Pfam" id="PF03343">
    <property type="entry name" value="SART-1"/>
    <property type="match status" value="1"/>
</dbReference>
<feature type="compositionally biased region" description="Acidic residues" evidence="6">
    <location>
        <begin position="269"/>
        <end position="282"/>
    </location>
</feature>
<evidence type="ECO:0000256" key="4">
    <source>
        <dbReference type="ARBA" id="ARBA00023187"/>
    </source>
</evidence>
<feature type="compositionally biased region" description="Basic residues" evidence="6">
    <location>
        <begin position="10"/>
        <end position="23"/>
    </location>
</feature>
<proteinExistence type="inferred from homology"/>
<dbReference type="PANTHER" id="PTHR14152">
    <property type="entry name" value="SQUAMOUS CELL CARCINOMA ANTIGEN RECOGNISED BY CYTOTOXIC T LYMPHOCYTES"/>
    <property type="match status" value="1"/>
</dbReference>
<evidence type="ECO:0000256" key="6">
    <source>
        <dbReference type="SAM" id="MobiDB-lite"/>
    </source>
</evidence>
<comment type="similarity">
    <text evidence="2">Belongs to the SNU66/SART1 family.</text>
</comment>
<evidence type="ECO:0000256" key="2">
    <source>
        <dbReference type="ARBA" id="ARBA00006076"/>
    </source>
</evidence>
<gene>
    <name evidence="7" type="primary">100633114</name>
</gene>
<evidence type="ECO:0000313" key="7">
    <source>
        <dbReference type="EnsemblMetazoa" id="Aqu2.1.43618_001"/>
    </source>
</evidence>
<keyword evidence="8" id="KW-1185">Reference proteome</keyword>
<dbReference type="InterPro" id="IPR045347">
    <property type="entry name" value="HIND"/>
</dbReference>
<dbReference type="EnsemblMetazoa" id="XM_019994913.1">
    <property type="protein sequence ID" value="XP_019850472.1"/>
    <property type="gene ID" value="LOC100633114"/>
</dbReference>
<feature type="compositionally biased region" description="Basic and acidic residues" evidence="6">
    <location>
        <begin position="165"/>
        <end position="178"/>
    </location>
</feature>
<evidence type="ECO:0000256" key="1">
    <source>
        <dbReference type="ARBA" id="ARBA00004123"/>
    </source>
</evidence>
<feature type="region of interest" description="Disordered" evidence="6">
    <location>
        <begin position="592"/>
        <end position="617"/>
    </location>
</feature>
<dbReference type="Proteomes" id="UP000007879">
    <property type="component" value="Unassembled WGS sequence"/>
</dbReference>
<reference evidence="7" key="2">
    <citation type="submission" date="2017-05" db="UniProtKB">
        <authorList>
            <consortium name="EnsemblMetazoa"/>
        </authorList>
    </citation>
    <scope>IDENTIFICATION</scope>
</reference>
<evidence type="ECO:0008006" key="9">
    <source>
        <dbReference type="Google" id="ProtNLM"/>
    </source>
</evidence>
<dbReference type="PANTHER" id="PTHR14152:SF5">
    <property type="entry name" value="U4_U6.U5 TRI-SNRNP-ASSOCIATED PROTEIN 1"/>
    <property type="match status" value="1"/>
</dbReference>
<keyword evidence="4" id="KW-0508">mRNA splicing</keyword>
<evidence type="ECO:0000256" key="5">
    <source>
        <dbReference type="ARBA" id="ARBA00023242"/>
    </source>
</evidence>
<keyword evidence="3" id="KW-0507">mRNA processing</keyword>
<protein>
    <recommendedName>
        <fullName evidence="9">U4/U6.U5 tri-snRNP-associated protein 1</fullName>
    </recommendedName>
</protein>
<organism evidence="7">
    <name type="scientific">Amphimedon queenslandica</name>
    <name type="common">Sponge</name>
    <dbReference type="NCBI Taxonomy" id="400682"/>
    <lineage>
        <taxon>Eukaryota</taxon>
        <taxon>Metazoa</taxon>
        <taxon>Porifera</taxon>
        <taxon>Demospongiae</taxon>
        <taxon>Heteroscleromorpha</taxon>
        <taxon>Haplosclerida</taxon>
        <taxon>Niphatidae</taxon>
        <taxon>Amphimedon</taxon>
    </lineage>
</organism>
<dbReference type="InParanoid" id="A0A1X7VW41"/>
<keyword evidence="5" id="KW-0539">Nucleus</keyword>
<feature type="region of interest" description="Disordered" evidence="6">
    <location>
        <begin position="458"/>
        <end position="498"/>
    </location>
</feature>
<dbReference type="AlphaFoldDB" id="A0A1X7VW41"/>
<feature type="compositionally biased region" description="Basic and acidic residues" evidence="6">
    <location>
        <begin position="467"/>
        <end position="479"/>
    </location>
</feature>
<feature type="compositionally biased region" description="Basic and acidic residues" evidence="6">
    <location>
        <begin position="84"/>
        <end position="98"/>
    </location>
</feature>
<accession>A0A1X7VW41</accession>
<dbReference type="GO" id="GO:0000481">
    <property type="term" value="P:maturation of 5S rRNA"/>
    <property type="evidence" value="ECO:0007669"/>
    <property type="project" value="TreeGrafter"/>
</dbReference>
<dbReference type="OMA" id="KRRDYTG"/>